<dbReference type="CDD" id="cd00609">
    <property type="entry name" value="AAT_like"/>
    <property type="match status" value="1"/>
</dbReference>
<dbReference type="Proteomes" id="UP001071230">
    <property type="component" value="Unassembled WGS sequence"/>
</dbReference>
<dbReference type="InterPro" id="IPR036390">
    <property type="entry name" value="WH_DNA-bd_sf"/>
</dbReference>
<dbReference type="Gene3D" id="3.90.1150.10">
    <property type="entry name" value="Aspartate Aminotransferase, domain 1"/>
    <property type="match status" value="1"/>
</dbReference>
<dbReference type="SUPFAM" id="SSF53383">
    <property type="entry name" value="PLP-dependent transferases"/>
    <property type="match status" value="1"/>
</dbReference>
<keyword evidence="2" id="KW-0663">Pyridoxal phosphate</keyword>
<dbReference type="Gene3D" id="1.10.10.10">
    <property type="entry name" value="Winged helix-like DNA-binding domain superfamily/Winged helix DNA-binding domain"/>
    <property type="match status" value="1"/>
</dbReference>
<dbReference type="SMART" id="SM00345">
    <property type="entry name" value="HTH_GNTR"/>
    <property type="match status" value="1"/>
</dbReference>
<protein>
    <submittedName>
        <fullName evidence="7">Aminotransferase class I and II</fullName>
    </submittedName>
    <submittedName>
        <fullName evidence="8">HTH-type transcriptional regulator NorG</fullName>
    </submittedName>
</protein>
<sequence>MIKVNIERSSKTPIYLQMFQQIKQQILDNEIPEGYRLPSEREFAISLGVNRSTIVNAYKELEAEGYLEAKVGRGTVVREFGGSAARKVPDPDEVFNWRDTLEAVSPIDLSRKITTDEQILSRIRKLVKDSEIISFVKDITPKDGSIPNLLIESFSRVATAKTAKLFQKGPVEGFSSLRECVVKIMRKRNVSVTQDQIVITRNSPHALDLVARLLIRSNDTVITDEPTFMSFIRIFSRHEARVATIPMLNNGQNNYYSEHFSEVLRRNYAKFFLIRPTYLNPTGRTLDHETRQSILDNAYKFGVPLVEYDPYYDLYHDRSPPDPIISMDFKDYVLYIGSFPRSLPLDMQLGWIAGPKAVISRIARLKRMDRDYTTSILQWIADDFCRTGNMERYLYEVRKQCRQNCQAFADTIKKYGQNLIRCIPPLGGYHVWCVLPESVNAEQLLAVATHHKVVFMPGDMFFLSGTPGENHIRVTLFDITEREVIEGTKRLCRAVQEVVES</sequence>
<feature type="domain" description="HTH gntR-type" evidence="6">
    <location>
        <begin position="12"/>
        <end position="80"/>
    </location>
</feature>
<comment type="similarity">
    <text evidence="1">In the C-terminal section; belongs to the class-I pyridoxal-phosphate-dependent aminotransferase family.</text>
</comment>
<evidence type="ECO:0000313" key="9">
    <source>
        <dbReference type="Proteomes" id="UP001071230"/>
    </source>
</evidence>
<keyword evidence="9" id="KW-1185">Reference proteome</keyword>
<dbReference type="PRINTS" id="PR00035">
    <property type="entry name" value="HTHGNTR"/>
</dbReference>
<dbReference type="InterPro" id="IPR015424">
    <property type="entry name" value="PyrdxlP-dep_Trfase"/>
</dbReference>
<keyword evidence="5" id="KW-0804">Transcription</keyword>
<dbReference type="Gene3D" id="3.40.640.10">
    <property type="entry name" value="Type I PLP-dependent aspartate aminotransferase-like (Major domain)"/>
    <property type="match status" value="1"/>
</dbReference>
<dbReference type="EMBL" id="CDGJ01000070">
    <property type="protein sequence ID" value="CEJ07928.1"/>
    <property type="molecule type" value="Genomic_DNA"/>
</dbReference>
<dbReference type="PROSITE" id="PS50949">
    <property type="entry name" value="HTH_GNTR"/>
    <property type="match status" value="1"/>
</dbReference>
<dbReference type="GO" id="GO:0003677">
    <property type="term" value="F:DNA binding"/>
    <property type="evidence" value="ECO:0007669"/>
    <property type="project" value="UniProtKB-KW"/>
</dbReference>
<dbReference type="GO" id="GO:0030170">
    <property type="term" value="F:pyridoxal phosphate binding"/>
    <property type="evidence" value="ECO:0007669"/>
    <property type="project" value="InterPro"/>
</dbReference>
<dbReference type="GO" id="GO:0003700">
    <property type="term" value="F:DNA-binding transcription factor activity"/>
    <property type="evidence" value="ECO:0007669"/>
    <property type="project" value="InterPro"/>
</dbReference>
<dbReference type="EMBL" id="LR746496">
    <property type="protein sequence ID" value="CAA7600884.1"/>
    <property type="molecule type" value="Genomic_DNA"/>
</dbReference>
<organism evidence="7">
    <name type="scientific">Acididesulfobacillus acetoxydans</name>
    <dbReference type="NCBI Taxonomy" id="1561005"/>
    <lineage>
        <taxon>Bacteria</taxon>
        <taxon>Bacillati</taxon>
        <taxon>Bacillota</taxon>
        <taxon>Clostridia</taxon>
        <taxon>Eubacteriales</taxon>
        <taxon>Peptococcaceae</taxon>
        <taxon>Acididesulfobacillus</taxon>
    </lineage>
</organism>
<dbReference type="InterPro" id="IPR004839">
    <property type="entry name" value="Aminotransferase_I/II_large"/>
</dbReference>
<keyword evidence="3" id="KW-0805">Transcription regulation</keyword>
<dbReference type="CDD" id="cd07377">
    <property type="entry name" value="WHTH_GntR"/>
    <property type="match status" value="1"/>
</dbReference>
<reference evidence="8" key="1">
    <citation type="submission" date="2014-11" db="EMBL/GenBank/DDBJ databases">
        <authorList>
            <person name="Hornung B.V."/>
        </authorList>
    </citation>
    <scope>NUCLEOTIDE SEQUENCE</scope>
    <source>
        <strain evidence="8">INE</strain>
    </source>
</reference>
<evidence type="ECO:0000256" key="4">
    <source>
        <dbReference type="ARBA" id="ARBA00023125"/>
    </source>
</evidence>
<evidence type="ECO:0000259" key="6">
    <source>
        <dbReference type="PROSITE" id="PS50949"/>
    </source>
</evidence>
<dbReference type="Pfam" id="PF00155">
    <property type="entry name" value="Aminotran_1_2"/>
    <property type="match status" value="1"/>
</dbReference>
<dbReference type="Pfam" id="PF00392">
    <property type="entry name" value="GntR"/>
    <property type="match status" value="1"/>
</dbReference>
<dbReference type="SUPFAM" id="SSF46785">
    <property type="entry name" value="Winged helix' DNA-binding domain"/>
    <property type="match status" value="1"/>
</dbReference>
<dbReference type="RefSeq" id="WP_240984477.1">
    <property type="nucleotide sequence ID" value="NZ_CDGJ01000070.1"/>
</dbReference>
<evidence type="ECO:0000256" key="5">
    <source>
        <dbReference type="ARBA" id="ARBA00023163"/>
    </source>
</evidence>
<dbReference type="InterPro" id="IPR015421">
    <property type="entry name" value="PyrdxlP-dep_Trfase_major"/>
</dbReference>
<name>A0A8S0WMZ3_9FIRM</name>
<dbReference type="Proteomes" id="UP000836597">
    <property type="component" value="Chromosome"/>
</dbReference>
<keyword evidence="7" id="KW-0032">Aminotransferase</keyword>
<dbReference type="PANTHER" id="PTHR46577:SF2">
    <property type="entry name" value="TRANSCRIPTIONAL REGULATORY PROTEIN"/>
    <property type="match status" value="1"/>
</dbReference>
<dbReference type="KEGG" id="aacx:DEACI_1537"/>
<dbReference type="InterPro" id="IPR000524">
    <property type="entry name" value="Tscrpt_reg_HTH_GntR"/>
</dbReference>
<evidence type="ECO:0000256" key="3">
    <source>
        <dbReference type="ARBA" id="ARBA00023015"/>
    </source>
</evidence>
<proteinExistence type="inferred from homology"/>
<keyword evidence="4" id="KW-0238">DNA-binding</keyword>
<reference evidence="7" key="2">
    <citation type="submission" date="2020-01" db="EMBL/GenBank/DDBJ databases">
        <authorList>
            <person name="Hornung B."/>
        </authorList>
    </citation>
    <scope>NUCLEOTIDE SEQUENCE</scope>
    <source>
        <strain evidence="7">PacBioINE</strain>
    </source>
</reference>
<evidence type="ECO:0000313" key="7">
    <source>
        <dbReference type="EMBL" id="CAA7600884.1"/>
    </source>
</evidence>
<dbReference type="AlphaFoldDB" id="A0A8S0WMZ3"/>
<evidence type="ECO:0000256" key="1">
    <source>
        <dbReference type="ARBA" id="ARBA00005384"/>
    </source>
</evidence>
<evidence type="ECO:0000256" key="2">
    <source>
        <dbReference type="ARBA" id="ARBA00022898"/>
    </source>
</evidence>
<dbReference type="GO" id="GO:0008483">
    <property type="term" value="F:transaminase activity"/>
    <property type="evidence" value="ECO:0007669"/>
    <property type="project" value="UniProtKB-KW"/>
</dbReference>
<dbReference type="InterPro" id="IPR051446">
    <property type="entry name" value="HTH_trans_reg/aminotransferase"/>
</dbReference>
<dbReference type="InterPro" id="IPR036388">
    <property type="entry name" value="WH-like_DNA-bd_sf"/>
</dbReference>
<accession>A0A8S0WMZ3</accession>
<gene>
    <name evidence="7" type="ORF">DEACI_1537</name>
    <name evidence="8" type="ORF">DEACI_2400</name>
</gene>
<dbReference type="InterPro" id="IPR015422">
    <property type="entry name" value="PyrdxlP-dep_Trfase_small"/>
</dbReference>
<evidence type="ECO:0000313" key="8">
    <source>
        <dbReference type="EMBL" id="CEJ07928.1"/>
    </source>
</evidence>
<dbReference type="PANTHER" id="PTHR46577">
    <property type="entry name" value="HTH-TYPE TRANSCRIPTIONAL REGULATORY PROTEIN GABR"/>
    <property type="match status" value="1"/>
</dbReference>
<keyword evidence="7" id="KW-0808">Transferase</keyword>